<dbReference type="Gene3D" id="2.60.40.640">
    <property type="match status" value="2"/>
</dbReference>
<dbReference type="PROSITE" id="PS51203">
    <property type="entry name" value="CS"/>
    <property type="match status" value="1"/>
</dbReference>
<evidence type="ECO:0000256" key="7">
    <source>
        <dbReference type="ARBA" id="ARBA00023242"/>
    </source>
</evidence>
<reference evidence="9" key="1">
    <citation type="journal article" date="2020" name="J Insects Food Feed">
        <title>The yellow mealworm (Tenebrio molitor) genome: a resource for the emerging insects as food and feed industry.</title>
        <authorList>
            <person name="Eriksson T."/>
            <person name="Andere A."/>
            <person name="Kelstrup H."/>
            <person name="Emery V."/>
            <person name="Picard C."/>
        </authorList>
    </citation>
    <scope>NUCLEOTIDE SEQUENCE</scope>
    <source>
        <strain evidence="9">Stoneville</strain>
        <tissue evidence="9">Whole head</tissue>
    </source>
</reference>
<evidence type="ECO:0000256" key="6">
    <source>
        <dbReference type="ARBA" id="ARBA00022606"/>
    </source>
</evidence>
<evidence type="ECO:0000256" key="4">
    <source>
        <dbReference type="ARBA" id="ARBA00018915"/>
    </source>
</evidence>
<accession>A0A8J6LE39</accession>
<comment type="caution">
    <text evidence="9">The sequence shown here is derived from an EMBL/GenBank/DDBJ whole genome shotgun (WGS) entry which is preliminary data.</text>
</comment>
<dbReference type="InterPro" id="IPR007052">
    <property type="entry name" value="CS_dom"/>
</dbReference>
<evidence type="ECO:0000256" key="5">
    <source>
        <dbReference type="ARBA" id="ARBA00022490"/>
    </source>
</evidence>
<dbReference type="InterPro" id="IPR014752">
    <property type="entry name" value="Arrestin-like_C"/>
</dbReference>
<feature type="domain" description="CS" evidence="8">
    <location>
        <begin position="635"/>
        <end position="722"/>
    </location>
</feature>
<dbReference type="Proteomes" id="UP000719412">
    <property type="component" value="Unassembled WGS sequence"/>
</dbReference>
<dbReference type="InterPro" id="IPR011022">
    <property type="entry name" value="Arrestin_C-like"/>
</dbReference>
<sequence length="939" mass="108132">MSDEVKCRIKIKRRIRDNALRGKVQIVSQNVLLIQQAYIEITGFASCSWKLNSFRTKFPKFYTEDTIVKGFQQFYYTRHSLCGGEISHQHKGNESYKFQCYWPSRLPGTWFGDHGNIEYVGKVTIRLQNDRDVYTHSQLIFVKCRRCLDTERHLLFEGRVDVTRNFFTTKSIGNVIVTVWLPLCGIAAGQSIPVLCSVTNHSKLHFGSILFVLTRIDIYRSDTPLMVVKQVRTDVCRVARMVNIHRGKYDYYSVLETDQDTIPTNQFYKCTCCQIIYELWVSVQGAFKRYRNFGYPNVDTPGIPIIIGTKPIRTFNTHEITTEIFKKMYEYNMPILVDELPEDFKQIIHRTEEELSRDAVDNLERQLHNFVIMQVSPKLVDLRPNRSLLNSDFDGYKLSLKQIPTVTEQLETPVDRLVPDINQYSLLHAKLYALHNHLIGESGDSESVYFIDKELNVQKYYIESLTNQFSSEIVWQVPLQRERVSGDYNVSMKFASDQFAVVADGVSYLYVLDRGSRDIDDKWKIIFSGDVTGPDQSFVILDAVYRELQKPELHLLLISIRQRESSERHSSILHWITLVKTDTWNQVALRELTVKGFVQYANLERSCEAIYVVSDSGCKFTLDSENEIRKDQAVEIKKKYKWTQSKEDVTLQFPLPEDANKDSVKVTTESTQIQVKYGNDVLIEGALYQRIDPDVTCWTLKNTTLEVVLQKCEPGLTWPETVEGDRTGEYAPDPAQVDEIRERLAPLTSDVEAAPPTGTTFNSQQVEECDFECDKLTIFERLCRDSHHVTHKINLGSHQVLLTVNFDTELPLAVATRSDVDACIWQPKMTPNDFCLEHTGTLLALGYIQASKQQMKFFTCSPDLSYSVICESTKHLFIYCQNKTIASNELRNRITGRRVNTLAQQQVYNLPSNDDILGVYASNTYLYVLGENFITALKL</sequence>
<keyword evidence="7" id="KW-0539">Nucleus</keyword>
<dbReference type="PANTHER" id="PTHR21664">
    <property type="entry name" value="CHRONIC MYELOGENOUS LEUKEMIA TUMOR ANTIGEN 66"/>
    <property type="match status" value="1"/>
</dbReference>
<evidence type="ECO:0000313" key="9">
    <source>
        <dbReference type="EMBL" id="KAH0816263.1"/>
    </source>
</evidence>
<dbReference type="InterPro" id="IPR011021">
    <property type="entry name" value="Arrestin-like_N"/>
</dbReference>
<comment type="similarity">
    <text evidence="3">Belongs to the arrestin family.</text>
</comment>
<proteinExistence type="inferred from homology"/>
<organism evidence="9 10">
    <name type="scientific">Tenebrio molitor</name>
    <name type="common">Yellow mealworm beetle</name>
    <dbReference type="NCBI Taxonomy" id="7067"/>
    <lineage>
        <taxon>Eukaryota</taxon>
        <taxon>Metazoa</taxon>
        <taxon>Ecdysozoa</taxon>
        <taxon>Arthropoda</taxon>
        <taxon>Hexapoda</taxon>
        <taxon>Insecta</taxon>
        <taxon>Pterygota</taxon>
        <taxon>Neoptera</taxon>
        <taxon>Endopterygota</taxon>
        <taxon>Coleoptera</taxon>
        <taxon>Polyphaga</taxon>
        <taxon>Cucujiformia</taxon>
        <taxon>Tenebrionidae</taxon>
        <taxon>Tenebrio</taxon>
    </lineage>
</organism>
<dbReference type="Pfam" id="PF00339">
    <property type="entry name" value="Arrestin_N"/>
    <property type="match status" value="1"/>
</dbReference>
<dbReference type="AlphaFoldDB" id="A0A8J6LE39"/>
<dbReference type="CDD" id="cd06467">
    <property type="entry name" value="p23_NUDC_like"/>
    <property type="match status" value="1"/>
</dbReference>
<dbReference type="GO" id="GO:0005737">
    <property type="term" value="C:cytoplasm"/>
    <property type="evidence" value="ECO:0007669"/>
    <property type="project" value="UniProtKB-SubCell"/>
</dbReference>
<comment type="subcellular location">
    <subcellularLocation>
        <location evidence="2">Cytoplasm</location>
    </subcellularLocation>
    <subcellularLocation>
        <location evidence="1">Nucleus</location>
    </subcellularLocation>
</comment>
<dbReference type="SUPFAM" id="SSF49764">
    <property type="entry name" value="HSP20-like chaperones"/>
    <property type="match status" value="1"/>
</dbReference>
<keyword evidence="5" id="KW-0963">Cytoplasm</keyword>
<keyword evidence="10" id="KW-1185">Reference proteome</keyword>
<keyword evidence="6" id="KW-0716">Sensory transduction</keyword>
<dbReference type="GO" id="GO:0005634">
    <property type="term" value="C:nucleus"/>
    <property type="evidence" value="ECO:0007669"/>
    <property type="project" value="UniProtKB-SubCell"/>
</dbReference>
<evidence type="ECO:0000256" key="2">
    <source>
        <dbReference type="ARBA" id="ARBA00004496"/>
    </source>
</evidence>
<evidence type="ECO:0000313" key="10">
    <source>
        <dbReference type="Proteomes" id="UP000719412"/>
    </source>
</evidence>
<protein>
    <recommendedName>
        <fullName evidence="4">NudC domain-containing protein 1</fullName>
    </recommendedName>
</protein>
<dbReference type="PANTHER" id="PTHR21664:SF1">
    <property type="entry name" value="NUDC DOMAIN-CONTAINING PROTEIN 1"/>
    <property type="match status" value="1"/>
</dbReference>
<dbReference type="Pfam" id="PF02752">
    <property type="entry name" value="Arrestin_C"/>
    <property type="match status" value="1"/>
</dbReference>
<evidence type="ECO:0000256" key="1">
    <source>
        <dbReference type="ARBA" id="ARBA00004123"/>
    </source>
</evidence>
<evidence type="ECO:0000256" key="3">
    <source>
        <dbReference type="ARBA" id="ARBA00005298"/>
    </source>
</evidence>
<name>A0A8J6LE39_TENMO</name>
<gene>
    <name evidence="9" type="ORF">GEV33_006527</name>
</gene>
<dbReference type="InterPro" id="IPR008978">
    <property type="entry name" value="HSP20-like_chaperone"/>
</dbReference>
<dbReference type="Pfam" id="PF04969">
    <property type="entry name" value="CS"/>
    <property type="match status" value="1"/>
</dbReference>
<dbReference type="EMBL" id="JABDTM020021806">
    <property type="protein sequence ID" value="KAH0816263.1"/>
    <property type="molecule type" value="Genomic_DNA"/>
</dbReference>
<evidence type="ECO:0000259" key="8">
    <source>
        <dbReference type="PROSITE" id="PS51203"/>
    </source>
</evidence>
<reference evidence="9" key="2">
    <citation type="submission" date="2021-08" db="EMBL/GenBank/DDBJ databases">
        <authorList>
            <person name="Eriksson T."/>
        </authorList>
    </citation>
    <scope>NUCLEOTIDE SEQUENCE</scope>
    <source>
        <strain evidence="9">Stoneville</strain>
        <tissue evidence="9">Whole head</tissue>
    </source>
</reference>
<dbReference type="Gene3D" id="2.60.40.790">
    <property type="match status" value="1"/>
</dbReference>
<dbReference type="InterPro" id="IPR037895">
    <property type="entry name" value="NUDCD1"/>
</dbReference>